<accession>A0AA87Z2S1</accession>
<dbReference type="EMBL" id="BTGU01006864">
    <property type="protein sequence ID" value="GMN24562.1"/>
    <property type="molecule type" value="Genomic_DNA"/>
</dbReference>
<protein>
    <submittedName>
        <fullName evidence="3">Uncharacterized protein</fullName>
    </submittedName>
</protein>
<name>A0AA87Z2S1_FICCA</name>
<gene>
    <name evidence="1" type="ORF">TIFTF001_049145</name>
    <name evidence="2" type="ORF">TIFTF001_049148</name>
    <name evidence="3" type="ORF">TIFTF001_049151</name>
    <name evidence="4" type="ORF">TIFTF001_049154</name>
</gene>
<dbReference type="Proteomes" id="UP001187192">
    <property type="component" value="Unassembled WGS sequence"/>
</dbReference>
<evidence type="ECO:0000313" key="4">
    <source>
        <dbReference type="EMBL" id="GMN24562.1"/>
    </source>
</evidence>
<evidence type="ECO:0000313" key="1">
    <source>
        <dbReference type="EMBL" id="GMN24495.1"/>
    </source>
</evidence>
<sequence length="51" mass="5927">MRQLLTDIDMDTVNDGRIQGHLNEFSWEGLKCILRGMELIYRSTDMAVVIK</sequence>
<dbReference type="EMBL" id="BTGU01006862">
    <property type="protein sequence ID" value="GMN24521.1"/>
    <property type="molecule type" value="Genomic_DNA"/>
</dbReference>
<evidence type="ECO:0000313" key="2">
    <source>
        <dbReference type="EMBL" id="GMN24521.1"/>
    </source>
</evidence>
<evidence type="ECO:0000313" key="3">
    <source>
        <dbReference type="EMBL" id="GMN24544.1"/>
    </source>
</evidence>
<dbReference type="EMBL" id="BTGU01006861">
    <property type="protein sequence ID" value="GMN24495.1"/>
    <property type="molecule type" value="Genomic_DNA"/>
</dbReference>
<keyword evidence="5" id="KW-1185">Reference proteome</keyword>
<evidence type="ECO:0000313" key="5">
    <source>
        <dbReference type="Proteomes" id="UP001187192"/>
    </source>
</evidence>
<dbReference type="AlphaFoldDB" id="A0AA87Z2S1"/>
<proteinExistence type="predicted"/>
<dbReference type="EMBL" id="BTGU01006863">
    <property type="protein sequence ID" value="GMN24544.1"/>
    <property type="molecule type" value="Genomic_DNA"/>
</dbReference>
<comment type="caution">
    <text evidence="3">The sequence shown here is derived from an EMBL/GenBank/DDBJ whole genome shotgun (WGS) entry which is preliminary data.</text>
</comment>
<organism evidence="3 5">
    <name type="scientific">Ficus carica</name>
    <name type="common">Common fig</name>
    <dbReference type="NCBI Taxonomy" id="3494"/>
    <lineage>
        <taxon>Eukaryota</taxon>
        <taxon>Viridiplantae</taxon>
        <taxon>Streptophyta</taxon>
        <taxon>Embryophyta</taxon>
        <taxon>Tracheophyta</taxon>
        <taxon>Spermatophyta</taxon>
        <taxon>Magnoliopsida</taxon>
        <taxon>eudicotyledons</taxon>
        <taxon>Gunneridae</taxon>
        <taxon>Pentapetalae</taxon>
        <taxon>rosids</taxon>
        <taxon>fabids</taxon>
        <taxon>Rosales</taxon>
        <taxon>Moraceae</taxon>
        <taxon>Ficeae</taxon>
        <taxon>Ficus</taxon>
    </lineage>
</organism>
<reference evidence="3" key="1">
    <citation type="submission" date="2023-07" db="EMBL/GenBank/DDBJ databases">
        <title>draft genome sequence of fig (Ficus carica).</title>
        <authorList>
            <person name="Takahashi T."/>
            <person name="Nishimura K."/>
        </authorList>
    </citation>
    <scope>NUCLEOTIDE SEQUENCE</scope>
</reference>